<comment type="caution">
    <text evidence="1">The sequence shown here is derived from an EMBL/GenBank/DDBJ whole genome shotgun (WGS) entry which is preliminary data.</text>
</comment>
<accession>A0A4Q7YXC4</accession>
<organism evidence="1 2">
    <name type="scientific">Edaphobacter modestus</name>
    <dbReference type="NCBI Taxonomy" id="388466"/>
    <lineage>
        <taxon>Bacteria</taxon>
        <taxon>Pseudomonadati</taxon>
        <taxon>Acidobacteriota</taxon>
        <taxon>Terriglobia</taxon>
        <taxon>Terriglobales</taxon>
        <taxon>Acidobacteriaceae</taxon>
        <taxon>Edaphobacter</taxon>
    </lineage>
</organism>
<evidence type="ECO:0000313" key="2">
    <source>
        <dbReference type="Proteomes" id="UP000292958"/>
    </source>
</evidence>
<reference evidence="1 2" key="1">
    <citation type="submission" date="2019-02" db="EMBL/GenBank/DDBJ databases">
        <title>Genomic Encyclopedia of Archaeal and Bacterial Type Strains, Phase II (KMG-II): from individual species to whole genera.</title>
        <authorList>
            <person name="Goeker M."/>
        </authorList>
    </citation>
    <scope>NUCLEOTIDE SEQUENCE [LARGE SCALE GENOMIC DNA]</scope>
    <source>
        <strain evidence="1 2">DSM 18101</strain>
    </source>
</reference>
<evidence type="ECO:0000313" key="1">
    <source>
        <dbReference type="EMBL" id="RZU41739.1"/>
    </source>
</evidence>
<dbReference type="Proteomes" id="UP000292958">
    <property type="component" value="Unassembled WGS sequence"/>
</dbReference>
<gene>
    <name evidence="1" type="ORF">BDD14_3269</name>
</gene>
<keyword evidence="2" id="KW-1185">Reference proteome</keyword>
<sequence>MYILWGAQFTLAISLQLAPHPNESFNFFGKGYLGILVLFKNWTIDKNQFIGISAMCEPFKKITIEDEGDASEFFLSAAPEASLLAFHAELMKDPRRLAY</sequence>
<dbReference type="AlphaFoldDB" id="A0A4Q7YXC4"/>
<protein>
    <submittedName>
        <fullName evidence="1">Uncharacterized protein</fullName>
    </submittedName>
</protein>
<proteinExistence type="predicted"/>
<name>A0A4Q7YXC4_9BACT</name>
<dbReference type="EMBL" id="SHKW01000001">
    <property type="protein sequence ID" value="RZU41739.1"/>
    <property type="molecule type" value="Genomic_DNA"/>
</dbReference>